<dbReference type="Pfam" id="PF20136">
    <property type="entry name" value="DUF6526"/>
    <property type="match status" value="1"/>
</dbReference>
<keyword evidence="1" id="KW-0812">Transmembrane</keyword>
<evidence type="ECO:0000313" key="2">
    <source>
        <dbReference type="EMBL" id="MCU6794981.1"/>
    </source>
</evidence>
<sequence length="143" mass="16433">MSKLKAQSYDNHKKFVPLFHFVLAPIALILFIASIIHMFKEQFSYASLFDFGISICVLILAALVRLFATQLQDRSIFQEENFRHVQLTGKPLDARLSLQQIIALRFASDESFPQLCVKAVETGMEPDKIKKSITVWRADHHRV</sequence>
<dbReference type="RefSeq" id="WP_262686040.1">
    <property type="nucleotide sequence ID" value="NZ_JAOQIO010000089.1"/>
</dbReference>
<organism evidence="2 3">
    <name type="scientific">Paenibacillus baimaensis</name>
    <dbReference type="NCBI Taxonomy" id="2982185"/>
    <lineage>
        <taxon>Bacteria</taxon>
        <taxon>Bacillati</taxon>
        <taxon>Bacillota</taxon>
        <taxon>Bacilli</taxon>
        <taxon>Bacillales</taxon>
        <taxon>Paenibacillaceae</taxon>
        <taxon>Paenibacillus</taxon>
    </lineage>
</organism>
<keyword evidence="1" id="KW-0472">Membrane</keyword>
<dbReference type="InterPro" id="IPR045385">
    <property type="entry name" value="DUF6526"/>
</dbReference>
<reference evidence="2 3" key="1">
    <citation type="submission" date="2022-09" db="EMBL/GenBank/DDBJ databases">
        <authorList>
            <person name="Han X.L."/>
            <person name="Wang Q."/>
            <person name="Lu T."/>
        </authorList>
    </citation>
    <scope>NUCLEOTIDE SEQUENCE [LARGE SCALE GENOMIC DNA]</scope>
    <source>
        <strain evidence="2 3">WQ 127069</strain>
    </source>
</reference>
<accession>A0ABT2ULR9</accession>
<dbReference type="EMBL" id="JAOQIO010000089">
    <property type="protein sequence ID" value="MCU6794981.1"/>
    <property type="molecule type" value="Genomic_DNA"/>
</dbReference>
<name>A0ABT2ULR9_9BACL</name>
<proteinExistence type="predicted"/>
<comment type="caution">
    <text evidence="2">The sequence shown here is derived from an EMBL/GenBank/DDBJ whole genome shotgun (WGS) entry which is preliminary data.</text>
</comment>
<keyword evidence="1" id="KW-1133">Transmembrane helix</keyword>
<gene>
    <name evidence="2" type="ORF">OB236_23005</name>
</gene>
<evidence type="ECO:0000313" key="3">
    <source>
        <dbReference type="Proteomes" id="UP001652445"/>
    </source>
</evidence>
<feature type="transmembrane region" description="Helical" evidence="1">
    <location>
        <begin position="45"/>
        <end position="68"/>
    </location>
</feature>
<feature type="transmembrane region" description="Helical" evidence="1">
    <location>
        <begin position="21"/>
        <end position="39"/>
    </location>
</feature>
<keyword evidence="3" id="KW-1185">Reference proteome</keyword>
<evidence type="ECO:0000256" key="1">
    <source>
        <dbReference type="SAM" id="Phobius"/>
    </source>
</evidence>
<protein>
    <submittedName>
        <fullName evidence="2">DUF6526 family protein</fullName>
    </submittedName>
</protein>
<dbReference type="Proteomes" id="UP001652445">
    <property type="component" value="Unassembled WGS sequence"/>
</dbReference>